<dbReference type="RefSeq" id="WP_185176440.1">
    <property type="nucleotide sequence ID" value="NZ_CP059404.1"/>
</dbReference>
<dbReference type="InterPro" id="IPR012340">
    <property type="entry name" value="NA-bd_OB-fold"/>
</dbReference>
<protein>
    <submittedName>
        <fullName evidence="4">Single-stranded DNA-binding protein</fullName>
    </submittedName>
</protein>
<gene>
    <name evidence="4" type="ORF">H0194_03340</name>
</gene>
<dbReference type="Pfam" id="PF00436">
    <property type="entry name" value="SSB"/>
    <property type="match status" value="1"/>
</dbReference>
<dbReference type="EMBL" id="CP059404">
    <property type="protein sequence ID" value="QNE90066.1"/>
    <property type="molecule type" value="Genomic_DNA"/>
</dbReference>
<evidence type="ECO:0000256" key="3">
    <source>
        <dbReference type="SAM" id="MobiDB-lite"/>
    </source>
</evidence>
<dbReference type="KEGG" id="cik:H0194_03340"/>
<dbReference type="InterPro" id="IPR000424">
    <property type="entry name" value="Primosome_PriB/ssb"/>
</dbReference>
<feature type="region of interest" description="Disordered" evidence="3">
    <location>
        <begin position="225"/>
        <end position="244"/>
    </location>
</feature>
<evidence type="ECO:0000313" key="4">
    <source>
        <dbReference type="EMBL" id="QNE90066.1"/>
    </source>
</evidence>
<reference evidence="4 5" key="1">
    <citation type="submission" date="2020-07" db="EMBL/GenBank/DDBJ databases">
        <title>Complete genome and description of Corynebacterium incognita strain Marseille-Q3630 sp. nov.</title>
        <authorList>
            <person name="Boxberger M."/>
        </authorList>
    </citation>
    <scope>NUCLEOTIDE SEQUENCE [LARGE SCALE GENOMIC DNA]</scope>
    <source>
        <strain evidence="4 5">Marseille-Q3630</strain>
    </source>
</reference>
<evidence type="ECO:0000256" key="1">
    <source>
        <dbReference type="ARBA" id="ARBA00023125"/>
    </source>
</evidence>
<organism evidence="4 5">
    <name type="scientific">Corynebacterium incognita</name>
    <dbReference type="NCBI Taxonomy" id="2754725"/>
    <lineage>
        <taxon>Bacteria</taxon>
        <taxon>Bacillati</taxon>
        <taxon>Actinomycetota</taxon>
        <taxon>Actinomycetes</taxon>
        <taxon>Mycobacteriales</taxon>
        <taxon>Corynebacteriaceae</taxon>
        <taxon>Corynebacterium</taxon>
    </lineage>
</organism>
<dbReference type="AlphaFoldDB" id="A0A7G7CR50"/>
<dbReference type="GO" id="GO:0003697">
    <property type="term" value="F:single-stranded DNA binding"/>
    <property type="evidence" value="ECO:0007669"/>
    <property type="project" value="InterPro"/>
</dbReference>
<evidence type="ECO:0000313" key="5">
    <source>
        <dbReference type="Proteomes" id="UP000515743"/>
    </source>
</evidence>
<proteinExistence type="predicted"/>
<dbReference type="SUPFAM" id="SSF50249">
    <property type="entry name" value="Nucleic acid-binding proteins"/>
    <property type="match status" value="1"/>
</dbReference>
<dbReference type="CDD" id="cd04496">
    <property type="entry name" value="SSB_OBF"/>
    <property type="match status" value="1"/>
</dbReference>
<evidence type="ECO:0000256" key="2">
    <source>
        <dbReference type="PROSITE-ProRule" id="PRU00252"/>
    </source>
</evidence>
<keyword evidence="5" id="KW-1185">Reference proteome</keyword>
<name>A0A7G7CR50_9CORY</name>
<keyword evidence="1 2" id="KW-0238">DNA-binding</keyword>
<dbReference type="Proteomes" id="UP000515743">
    <property type="component" value="Chromosome"/>
</dbReference>
<dbReference type="PROSITE" id="PS50935">
    <property type="entry name" value="SSB"/>
    <property type="match status" value="1"/>
</dbReference>
<accession>A0A7G7CR50</accession>
<feature type="compositionally biased region" description="Basic and acidic residues" evidence="3">
    <location>
        <begin position="234"/>
        <end position="244"/>
    </location>
</feature>
<dbReference type="Gene3D" id="2.40.50.140">
    <property type="entry name" value="Nucleic acid-binding proteins"/>
    <property type="match status" value="1"/>
</dbReference>
<sequence>MSQQSITITGHLTHPPRLIRTGEDQYKCELRIASSRRVRDDKNPGANEWRDTDLLFITAEVWDQFAINVRKSLHRGMPVVVVGSLVFDSWSDEQGKKANRMYLKASFVGLDLRRYVTAARKNAVIYNAEGTGSACLDLGENGLRIDEDRFGQRAQNISACDTTQARLMNEALHRGEKYDPSTYIPPKEIRDQMRAAGISTAEPPFDQTPGHGDAADVAEVAVAAEPNNDEEVPLDDREPVAVGA</sequence>